<sequence length="378" mass="40305">DEAHFLKNKSQRTKAIHEIADQIPRRHLLTGTPITSRPADLIEPLRVLGLLDSLGGWRTYVTRYCHGVQGRHGWEIDGASNTGELAEKLRGIGMVRRLKSDVLADLPPKIRSARVIDLDSADRRAITATETELRALLAHAPTPAEAAQHRRDAIAILGRLRHAVGVAKVPAIVEAAIEVLDEGRKVVIMAHHRDVLDGIESALREAGHRFVRIDGETPAQARDAAVQSFQTDPDVRVFLGSITAAGVGITLTAASDVVIAEQDWTPATLDQAEDRLHRIGQAECVTALHILAAGTIDEAIAALVERKRVVIDSVLMPGTLTLTAANDDADADGVAAVLAAYAPAAGDAAAAKPRKAARKKPKPEAGDQAQAQAQEVAA</sequence>
<dbReference type="GO" id="GO:0031297">
    <property type="term" value="P:replication fork processing"/>
    <property type="evidence" value="ECO:0007669"/>
    <property type="project" value="TreeGrafter"/>
</dbReference>
<dbReference type="InterPro" id="IPR000330">
    <property type="entry name" value="SNF2_N"/>
</dbReference>
<dbReference type="GO" id="GO:0005524">
    <property type="term" value="F:ATP binding"/>
    <property type="evidence" value="ECO:0007669"/>
    <property type="project" value="InterPro"/>
</dbReference>
<dbReference type="Pfam" id="PF00271">
    <property type="entry name" value="Helicase_C"/>
    <property type="match status" value="1"/>
</dbReference>
<feature type="compositionally biased region" description="Low complexity" evidence="2">
    <location>
        <begin position="366"/>
        <end position="378"/>
    </location>
</feature>
<dbReference type="GO" id="GO:0004386">
    <property type="term" value="F:helicase activity"/>
    <property type="evidence" value="ECO:0007669"/>
    <property type="project" value="UniProtKB-KW"/>
</dbReference>
<feature type="compositionally biased region" description="Basic residues" evidence="2">
    <location>
        <begin position="352"/>
        <end position="361"/>
    </location>
</feature>
<evidence type="ECO:0000256" key="1">
    <source>
        <dbReference type="ARBA" id="ARBA00022801"/>
    </source>
</evidence>
<feature type="non-terminal residue" evidence="4">
    <location>
        <position position="1"/>
    </location>
</feature>
<dbReference type="EMBL" id="AUZZ01006900">
    <property type="protein sequence ID" value="EQD44566.1"/>
    <property type="molecule type" value="Genomic_DNA"/>
</dbReference>
<dbReference type="Gene3D" id="3.40.50.300">
    <property type="entry name" value="P-loop containing nucleotide triphosphate hydrolases"/>
    <property type="match status" value="1"/>
</dbReference>
<dbReference type="Gene3D" id="3.40.50.10810">
    <property type="entry name" value="Tandem AAA-ATPase domain"/>
    <property type="match status" value="1"/>
</dbReference>
<dbReference type="InterPro" id="IPR038718">
    <property type="entry name" value="SNF2-like_sf"/>
</dbReference>
<keyword evidence="4" id="KW-0067">ATP-binding</keyword>
<evidence type="ECO:0000256" key="2">
    <source>
        <dbReference type="SAM" id="MobiDB-lite"/>
    </source>
</evidence>
<proteinExistence type="predicted"/>
<dbReference type="AlphaFoldDB" id="T0Z9C9"/>
<dbReference type="Pfam" id="PF00176">
    <property type="entry name" value="SNF2-rel_dom"/>
    <property type="match status" value="1"/>
</dbReference>
<feature type="region of interest" description="Disordered" evidence="2">
    <location>
        <begin position="345"/>
        <end position="378"/>
    </location>
</feature>
<dbReference type="SUPFAM" id="SSF52540">
    <property type="entry name" value="P-loop containing nucleoside triphosphate hydrolases"/>
    <property type="match status" value="1"/>
</dbReference>
<keyword evidence="1" id="KW-0378">Hydrolase</keyword>
<evidence type="ECO:0000259" key="3">
    <source>
        <dbReference type="PROSITE" id="PS51194"/>
    </source>
</evidence>
<reference evidence="4" key="1">
    <citation type="submission" date="2013-08" db="EMBL/GenBank/DDBJ databases">
        <authorList>
            <person name="Mendez C."/>
            <person name="Richter M."/>
            <person name="Ferrer M."/>
            <person name="Sanchez J."/>
        </authorList>
    </citation>
    <scope>NUCLEOTIDE SEQUENCE</scope>
</reference>
<feature type="domain" description="Helicase C-terminal" evidence="3">
    <location>
        <begin position="172"/>
        <end position="323"/>
    </location>
</feature>
<accession>T0Z9C9</accession>
<dbReference type="PANTHER" id="PTHR45766:SF6">
    <property type="entry name" value="SWI_SNF-RELATED MATRIX-ASSOCIATED ACTIN-DEPENDENT REGULATOR OF CHROMATIN SUBFAMILY A-LIKE PROTEIN 1"/>
    <property type="match status" value="1"/>
</dbReference>
<gene>
    <name evidence="4" type="ORF">B2A_09558</name>
</gene>
<dbReference type="GO" id="GO:0043596">
    <property type="term" value="C:nuclear replication fork"/>
    <property type="evidence" value="ECO:0007669"/>
    <property type="project" value="TreeGrafter"/>
</dbReference>
<organism evidence="4">
    <name type="scientific">mine drainage metagenome</name>
    <dbReference type="NCBI Taxonomy" id="410659"/>
    <lineage>
        <taxon>unclassified sequences</taxon>
        <taxon>metagenomes</taxon>
        <taxon>ecological metagenomes</taxon>
    </lineage>
</organism>
<dbReference type="InterPro" id="IPR049730">
    <property type="entry name" value="SNF2/RAD54-like_C"/>
</dbReference>
<dbReference type="InterPro" id="IPR027417">
    <property type="entry name" value="P-loop_NTPase"/>
</dbReference>
<dbReference type="GO" id="GO:0016787">
    <property type="term" value="F:hydrolase activity"/>
    <property type="evidence" value="ECO:0007669"/>
    <property type="project" value="UniProtKB-KW"/>
</dbReference>
<evidence type="ECO:0000313" key="4">
    <source>
        <dbReference type="EMBL" id="EQD44566.1"/>
    </source>
</evidence>
<dbReference type="GO" id="GO:0006281">
    <property type="term" value="P:DNA repair"/>
    <property type="evidence" value="ECO:0007669"/>
    <property type="project" value="TreeGrafter"/>
</dbReference>
<dbReference type="PANTHER" id="PTHR45766">
    <property type="entry name" value="DNA ANNEALING HELICASE AND ENDONUCLEASE ZRANB3 FAMILY MEMBER"/>
    <property type="match status" value="1"/>
</dbReference>
<comment type="caution">
    <text evidence="4">The sequence shown here is derived from an EMBL/GenBank/DDBJ whole genome shotgun (WGS) entry which is preliminary data.</text>
</comment>
<dbReference type="CDD" id="cd18793">
    <property type="entry name" value="SF2_C_SNF"/>
    <property type="match status" value="1"/>
</dbReference>
<dbReference type="PROSITE" id="PS51194">
    <property type="entry name" value="HELICASE_CTER"/>
    <property type="match status" value="1"/>
</dbReference>
<keyword evidence="4" id="KW-0347">Helicase</keyword>
<dbReference type="InterPro" id="IPR001650">
    <property type="entry name" value="Helicase_C-like"/>
</dbReference>
<protein>
    <submittedName>
        <fullName evidence="4">Helicase domain-containing protein</fullName>
    </submittedName>
</protein>
<dbReference type="SMART" id="SM00490">
    <property type="entry name" value="HELICc"/>
    <property type="match status" value="1"/>
</dbReference>
<name>T0Z9C9_9ZZZZ</name>
<keyword evidence="4" id="KW-0547">Nucleotide-binding</keyword>
<reference evidence="4" key="2">
    <citation type="journal article" date="2014" name="ISME J.">
        <title>Microbial stratification in low pH oxic and suboxic macroscopic growths along an acid mine drainage.</title>
        <authorList>
            <person name="Mendez-Garcia C."/>
            <person name="Mesa V."/>
            <person name="Sprenger R.R."/>
            <person name="Richter M."/>
            <person name="Diez M.S."/>
            <person name="Solano J."/>
            <person name="Bargiela R."/>
            <person name="Golyshina O.V."/>
            <person name="Manteca A."/>
            <person name="Ramos J.L."/>
            <person name="Gallego J.R."/>
            <person name="Llorente I."/>
            <person name="Martins Dos Santos V.A."/>
            <person name="Jensen O.N."/>
            <person name="Pelaez A.I."/>
            <person name="Sanchez J."/>
            <person name="Ferrer M."/>
        </authorList>
    </citation>
    <scope>NUCLEOTIDE SEQUENCE</scope>
</reference>